<name>F4RRM9_MELLP</name>
<feature type="transmembrane region" description="Helical" evidence="1">
    <location>
        <begin position="91"/>
        <end position="108"/>
    </location>
</feature>
<dbReference type="OrthoDB" id="2496582at2759"/>
<dbReference type="Proteomes" id="UP000001072">
    <property type="component" value="Unassembled WGS sequence"/>
</dbReference>
<dbReference type="EMBL" id="GL883115">
    <property type="protein sequence ID" value="EGG04953.1"/>
    <property type="molecule type" value="Genomic_DNA"/>
</dbReference>
<reference evidence="3" key="1">
    <citation type="journal article" date="2011" name="Proc. Natl. Acad. Sci. U.S.A.">
        <title>Obligate biotrophy features unraveled by the genomic analysis of rust fungi.</title>
        <authorList>
            <person name="Duplessis S."/>
            <person name="Cuomo C.A."/>
            <person name="Lin Y.-C."/>
            <person name="Aerts A."/>
            <person name="Tisserant E."/>
            <person name="Veneault-Fourrey C."/>
            <person name="Joly D.L."/>
            <person name="Hacquard S."/>
            <person name="Amselem J."/>
            <person name="Cantarel B.L."/>
            <person name="Chiu R."/>
            <person name="Coutinho P.M."/>
            <person name="Feau N."/>
            <person name="Field M."/>
            <person name="Frey P."/>
            <person name="Gelhaye E."/>
            <person name="Goldberg J."/>
            <person name="Grabherr M.G."/>
            <person name="Kodira C.D."/>
            <person name="Kohler A."/>
            <person name="Kuees U."/>
            <person name="Lindquist E.A."/>
            <person name="Lucas S.M."/>
            <person name="Mago R."/>
            <person name="Mauceli E."/>
            <person name="Morin E."/>
            <person name="Murat C."/>
            <person name="Pangilinan J.L."/>
            <person name="Park R."/>
            <person name="Pearson M."/>
            <person name="Quesneville H."/>
            <person name="Rouhier N."/>
            <person name="Sakthikumar S."/>
            <person name="Salamov A.A."/>
            <person name="Schmutz J."/>
            <person name="Selles B."/>
            <person name="Shapiro H."/>
            <person name="Tanguay P."/>
            <person name="Tuskan G.A."/>
            <person name="Henrissat B."/>
            <person name="Van de Peer Y."/>
            <person name="Rouze P."/>
            <person name="Ellis J.G."/>
            <person name="Dodds P.N."/>
            <person name="Schein J.E."/>
            <person name="Zhong S."/>
            <person name="Hamelin R.C."/>
            <person name="Grigoriev I.V."/>
            <person name="Szabo L.J."/>
            <person name="Martin F."/>
        </authorList>
    </citation>
    <scope>NUCLEOTIDE SEQUENCE [LARGE SCALE GENOMIC DNA]</scope>
    <source>
        <strain evidence="3">98AG31 / pathotype 3-4-7</strain>
    </source>
</reference>
<keyword evidence="3" id="KW-1185">Reference proteome</keyword>
<protein>
    <submittedName>
        <fullName evidence="2">Uncharacterized protein</fullName>
    </submittedName>
</protein>
<evidence type="ECO:0000313" key="3">
    <source>
        <dbReference type="Proteomes" id="UP000001072"/>
    </source>
</evidence>
<dbReference type="RefSeq" id="XP_007411706.1">
    <property type="nucleotide sequence ID" value="XM_007411644.1"/>
</dbReference>
<keyword evidence="1" id="KW-0472">Membrane</keyword>
<dbReference type="HOGENOM" id="CLU_571170_0_0_1"/>
<dbReference type="VEuPathDB" id="FungiDB:MELLADRAFT_72252"/>
<proteinExistence type="predicted"/>
<evidence type="ECO:0000256" key="1">
    <source>
        <dbReference type="SAM" id="Phobius"/>
    </source>
</evidence>
<accession>F4RRM9</accession>
<feature type="transmembrane region" description="Helical" evidence="1">
    <location>
        <begin position="31"/>
        <end position="58"/>
    </location>
</feature>
<gene>
    <name evidence="2" type="ORF">MELLADRAFT_72252</name>
</gene>
<keyword evidence="1" id="KW-1133">Transmembrane helix</keyword>
<organism evidence="3">
    <name type="scientific">Melampsora larici-populina (strain 98AG31 / pathotype 3-4-7)</name>
    <name type="common">Poplar leaf rust fungus</name>
    <dbReference type="NCBI Taxonomy" id="747676"/>
    <lineage>
        <taxon>Eukaryota</taxon>
        <taxon>Fungi</taxon>
        <taxon>Dikarya</taxon>
        <taxon>Basidiomycota</taxon>
        <taxon>Pucciniomycotina</taxon>
        <taxon>Pucciniomycetes</taxon>
        <taxon>Pucciniales</taxon>
        <taxon>Melampsoraceae</taxon>
        <taxon>Melampsora</taxon>
    </lineage>
</organism>
<dbReference type="InParanoid" id="F4RRM9"/>
<dbReference type="AlphaFoldDB" id="F4RRM9"/>
<evidence type="ECO:0000313" key="2">
    <source>
        <dbReference type="EMBL" id="EGG04953.1"/>
    </source>
</evidence>
<dbReference type="GeneID" id="18932049"/>
<keyword evidence="1" id="KW-0812">Transmembrane</keyword>
<feature type="transmembrane region" description="Helical" evidence="1">
    <location>
        <begin position="128"/>
        <end position="154"/>
    </location>
</feature>
<feature type="transmembrane region" description="Helical" evidence="1">
    <location>
        <begin position="262"/>
        <end position="281"/>
    </location>
</feature>
<dbReference type="KEGG" id="mlr:MELLADRAFT_72252"/>
<feature type="transmembrane region" description="Helical" evidence="1">
    <location>
        <begin position="175"/>
        <end position="197"/>
    </location>
</feature>
<sequence length="471" mass="53484">MSSVSGTPRTNPFKYELQLVEGMVNPQFPSWALAILMLFAIMRGILILICIAIMVIPLGKGHASRKKHWFLFRGVYPEPGRGIPYVVPNRSMIIVVCELFSSILYLLAACENYKTYKHLGLEEGSSGWFLVLWYGLTWLPSYLGIMMSAFSLCYACLCDVNGNKKSKIPQLLTPAVYNSAWTLWTIITISFMAFWTFRMTQATSELEASCLHLMRLVQRGADSWDADPSQPMPMRAMSAAQLSLARAIQKAASVIDGWATTWVVLAVSLAIFYLFTVQLLIRMLKQVLRKRLIDSMAVDAQWSSPIWQELEQEFRFLFKSSILVTLSILSQISELAFQTHSARNLTDVNWRIGSALITQLPGIFMTPAILVQSWRIFTERSEESNFQEVPMVFDDKKIPEMTSQLLGWDTTVCWGREMDLDVVNFPGLCEVQSTFSKEREDVDQKEKRVTLESPSGDISVMRSITVTHEEI</sequence>